<dbReference type="AlphaFoldDB" id="A0A6P1M988"/>
<proteinExistence type="inferred from homology"/>
<dbReference type="SUPFAM" id="SSF158544">
    <property type="entry name" value="GspK insert domain-like"/>
    <property type="match status" value="1"/>
</dbReference>
<evidence type="ECO:0000259" key="10">
    <source>
        <dbReference type="Pfam" id="PF21687"/>
    </source>
</evidence>
<dbReference type="Pfam" id="PF21687">
    <property type="entry name" value="T2SSK_1st"/>
    <property type="match status" value="1"/>
</dbReference>
<feature type="domain" description="T2SS protein K first SAM-like" evidence="10">
    <location>
        <begin position="114"/>
        <end position="198"/>
    </location>
</feature>
<evidence type="ECO:0000313" key="12">
    <source>
        <dbReference type="Proteomes" id="UP000464954"/>
    </source>
</evidence>
<dbReference type="EMBL" id="CP047593">
    <property type="protein sequence ID" value="QHI70457.1"/>
    <property type="molecule type" value="Genomic_DNA"/>
</dbReference>
<keyword evidence="6" id="KW-0812">Transmembrane</keyword>
<keyword evidence="9" id="KW-0472">Membrane</keyword>
<evidence type="ECO:0000256" key="7">
    <source>
        <dbReference type="ARBA" id="ARBA00022927"/>
    </source>
</evidence>
<evidence type="ECO:0000256" key="5">
    <source>
        <dbReference type="ARBA" id="ARBA00022519"/>
    </source>
</evidence>
<organism evidence="11 12">
    <name type="scientific">Tichowtungia aerotolerans</name>
    <dbReference type="NCBI Taxonomy" id="2697043"/>
    <lineage>
        <taxon>Bacteria</taxon>
        <taxon>Pseudomonadati</taxon>
        <taxon>Kiritimatiellota</taxon>
        <taxon>Tichowtungiia</taxon>
        <taxon>Tichowtungiales</taxon>
        <taxon>Tichowtungiaceae</taxon>
        <taxon>Tichowtungia</taxon>
    </lineage>
</organism>
<dbReference type="InterPro" id="IPR005628">
    <property type="entry name" value="GspK"/>
</dbReference>
<keyword evidence="4" id="KW-1003">Cell membrane</keyword>
<dbReference type="PANTHER" id="PTHR38831:SF2">
    <property type="entry name" value="TYPE II SECRETION SYSTEM PROTEIN K"/>
    <property type="match status" value="1"/>
</dbReference>
<dbReference type="RefSeq" id="WP_160629634.1">
    <property type="nucleotide sequence ID" value="NZ_CP047593.1"/>
</dbReference>
<dbReference type="GO" id="GO:0009306">
    <property type="term" value="P:protein secretion"/>
    <property type="evidence" value="ECO:0007669"/>
    <property type="project" value="InterPro"/>
</dbReference>
<dbReference type="InterPro" id="IPR049031">
    <property type="entry name" value="T2SSK_SAM-like_1st"/>
</dbReference>
<dbReference type="GO" id="GO:0005886">
    <property type="term" value="C:plasma membrane"/>
    <property type="evidence" value="ECO:0007669"/>
    <property type="project" value="UniProtKB-SubCell"/>
</dbReference>
<gene>
    <name evidence="11" type="ORF">GT409_13755</name>
</gene>
<dbReference type="InterPro" id="IPR038072">
    <property type="entry name" value="GspK_central_sf"/>
</dbReference>
<evidence type="ECO:0000313" key="11">
    <source>
        <dbReference type="EMBL" id="QHI70457.1"/>
    </source>
</evidence>
<dbReference type="KEGG" id="taer:GT409_13755"/>
<comment type="subcellular location">
    <subcellularLocation>
        <location evidence="1">Cell inner membrane</location>
    </subcellularLocation>
</comment>
<evidence type="ECO:0000256" key="8">
    <source>
        <dbReference type="ARBA" id="ARBA00022989"/>
    </source>
</evidence>
<keyword evidence="3" id="KW-0813">Transport</keyword>
<evidence type="ECO:0000256" key="6">
    <source>
        <dbReference type="ARBA" id="ARBA00022692"/>
    </source>
</evidence>
<reference evidence="11 12" key="1">
    <citation type="submission" date="2020-01" db="EMBL/GenBank/DDBJ databases">
        <title>Ponticoccus aerotolerans gen. nov., sp. nov., an anaerobic bacterium and proposal of Ponticoccusceae fam. nov., Ponticoccusles ord. nov. and Ponticoccuse classis nov. in the phylum Kiritimatiellaeota.</title>
        <authorList>
            <person name="Zhou L.Y."/>
            <person name="Du Z.J."/>
        </authorList>
    </citation>
    <scope>NUCLEOTIDE SEQUENCE [LARGE SCALE GENOMIC DNA]</scope>
    <source>
        <strain evidence="11 12">S-5007</strain>
    </source>
</reference>
<keyword evidence="5" id="KW-0997">Cell inner membrane</keyword>
<evidence type="ECO:0000256" key="1">
    <source>
        <dbReference type="ARBA" id="ARBA00004533"/>
    </source>
</evidence>
<dbReference type="Gene3D" id="1.10.40.60">
    <property type="entry name" value="EpsJ-like"/>
    <property type="match status" value="1"/>
</dbReference>
<keyword evidence="12" id="KW-1185">Reference proteome</keyword>
<evidence type="ECO:0000256" key="4">
    <source>
        <dbReference type="ARBA" id="ARBA00022475"/>
    </source>
</evidence>
<accession>A0A6P1M988</accession>
<sequence length="326" mass="36361">MSKKRKSGVALIIVMWVLVLVAMIVSSFAFEMKLESQIITAQRKRLKADYLALSGVELAKVMLVFEEDPLEGDDVIYDDPWLAKAAQLSEGVPVSVEEEMGGGVIKLNINFEEGQRGISSLSDDEWKELFEQTGVPAAYSSELLGCLKDWQDENDLHELNGAESDDSFYRDRGYKCKNAPIDTVDELLLIKGWTEEIVYGTPTNKLDETEYPMLGIAEFLTTWGEGKVNPNSASEEVLRSMYLSEDVIEAIMEMRLGPDGEAGTDDDGLTEEDFNQLGLDPEKFTLTPEFAKITSVGEVDGITAQISSVFRLGEEEPTPLFWLEER</sequence>
<dbReference type="PANTHER" id="PTHR38831">
    <property type="entry name" value="TYPE II SECRETION SYSTEM PROTEIN K"/>
    <property type="match status" value="1"/>
</dbReference>
<evidence type="ECO:0000256" key="2">
    <source>
        <dbReference type="ARBA" id="ARBA00007246"/>
    </source>
</evidence>
<evidence type="ECO:0000256" key="3">
    <source>
        <dbReference type="ARBA" id="ARBA00022448"/>
    </source>
</evidence>
<keyword evidence="8" id="KW-1133">Transmembrane helix</keyword>
<dbReference type="PIRSF" id="PIRSF002786">
    <property type="entry name" value="XcpX"/>
    <property type="match status" value="1"/>
</dbReference>
<keyword evidence="7" id="KW-0653">Protein transport</keyword>
<comment type="similarity">
    <text evidence="2">Belongs to the GSP K family.</text>
</comment>
<evidence type="ECO:0000256" key="9">
    <source>
        <dbReference type="ARBA" id="ARBA00023136"/>
    </source>
</evidence>
<protein>
    <recommendedName>
        <fullName evidence="10">T2SS protein K first SAM-like domain-containing protein</fullName>
    </recommendedName>
</protein>
<name>A0A6P1M988_9BACT</name>
<dbReference type="Proteomes" id="UP000464954">
    <property type="component" value="Chromosome"/>
</dbReference>